<dbReference type="Gene3D" id="1.20.1250.20">
    <property type="entry name" value="MFS general substrate transporter like domains"/>
    <property type="match status" value="2"/>
</dbReference>
<dbReference type="InterPro" id="IPR020846">
    <property type="entry name" value="MFS_dom"/>
</dbReference>
<evidence type="ECO:0000256" key="2">
    <source>
        <dbReference type="ARBA" id="ARBA00022989"/>
    </source>
</evidence>
<protein>
    <submittedName>
        <fullName evidence="6">Major facilitator superfamily permease</fullName>
    </submittedName>
</protein>
<reference evidence="6 7" key="1">
    <citation type="journal article" date="2015" name="Nature">
        <title>rRNA introns, odd ribosomes, and small enigmatic genomes across a large radiation of phyla.</title>
        <authorList>
            <person name="Brown C.T."/>
            <person name="Hug L.A."/>
            <person name="Thomas B.C."/>
            <person name="Sharon I."/>
            <person name="Castelle C.J."/>
            <person name="Singh A."/>
            <person name="Wilkins M.J."/>
            <person name="Williams K.H."/>
            <person name="Banfield J.F."/>
        </authorList>
    </citation>
    <scope>NUCLEOTIDE SEQUENCE [LARGE SCALE GENOMIC DNA]</scope>
</reference>
<dbReference type="GO" id="GO:0022857">
    <property type="term" value="F:transmembrane transporter activity"/>
    <property type="evidence" value="ECO:0007669"/>
    <property type="project" value="InterPro"/>
</dbReference>
<evidence type="ECO:0000313" key="6">
    <source>
        <dbReference type="EMBL" id="KKT36384.1"/>
    </source>
</evidence>
<name>A0A0G1JLQ9_9BACT</name>
<dbReference type="CDD" id="cd17370">
    <property type="entry name" value="MFS_MJ1317_like"/>
    <property type="match status" value="1"/>
</dbReference>
<dbReference type="InterPro" id="IPR036259">
    <property type="entry name" value="MFS_trans_sf"/>
</dbReference>
<feature type="transmembrane region" description="Helical" evidence="4">
    <location>
        <begin position="21"/>
        <end position="43"/>
    </location>
</feature>
<evidence type="ECO:0000256" key="4">
    <source>
        <dbReference type="SAM" id="Phobius"/>
    </source>
</evidence>
<feature type="transmembrane region" description="Helical" evidence="4">
    <location>
        <begin position="88"/>
        <end position="115"/>
    </location>
</feature>
<proteinExistence type="predicted"/>
<keyword evidence="1 4" id="KW-0812">Transmembrane</keyword>
<dbReference type="EMBL" id="LCHM01000039">
    <property type="protein sequence ID" value="KKT36384.1"/>
    <property type="molecule type" value="Genomic_DNA"/>
</dbReference>
<accession>A0A0G1JLQ9</accession>
<feature type="transmembrane region" description="Helical" evidence="4">
    <location>
        <begin position="221"/>
        <end position="238"/>
    </location>
</feature>
<evidence type="ECO:0000256" key="3">
    <source>
        <dbReference type="ARBA" id="ARBA00023136"/>
    </source>
</evidence>
<feature type="transmembrane region" description="Helical" evidence="4">
    <location>
        <begin position="179"/>
        <end position="200"/>
    </location>
</feature>
<gene>
    <name evidence="6" type="ORF">UW22_C0039G0004</name>
</gene>
<dbReference type="SUPFAM" id="SSF103473">
    <property type="entry name" value="MFS general substrate transporter"/>
    <property type="match status" value="1"/>
</dbReference>
<feature type="transmembrane region" description="Helical" evidence="4">
    <location>
        <begin position="289"/>
        <end position="307"/>
    </location>
</feature>
<evidence type="ECO:0000256" key="1">
    <source>
        <dbReference type="ARBA" id="ARBA00022692"/>
    </source>
</evidence>
<organism evidence="6 7">
    <name type="scientific">Candidatus Gottesmanbacteria bacterium GW2011_GWB1_44_11c</name>
    <dbReference type="NCBI Taxonomy" id="1618447"/>
    <lineage>
        <taxon>Bacteria</taxon>
        <taxon>Candidatus Gottesmaniibacteriota</taxon>
    </lineage>
</organism>
<feature type="transmembrane region" description="Helical" evidence="4">
    <location>
        <begin position="351"/>
        <end position="371"/>
    </location>
</feature>
<dbReference type="InterPro" id="IPR011701">
    <property type="entry name" value="MFS"/>
</dbReference>
<dbReference type="Proteomes" id="UP000034617">
    <property type="component" value="Unassembled WGS sequence"/>
</dbReference>
<dbReference type="AlphaFoldDB" id="A0A0G1JLQ9"/>
<feature type="domain" description="Major facilitator superfamily (MFS) profile" evidence="5">
    <location>
        <begin position="21"/>
        <end position="401"/>
    </location>
</feature>
<dbReference type="PANTHER" id="PTHR23518:SF2">
    <property type="entry name" value="MAJOR FACILITATOR SUPERFAMILY TRANSPORTER"/>
    <property type="match status" value="1"/>
</dbReference>
<dbReference type="PANTHER" id="PTHR23518">
    <property type="entry name" value="C-METHYLTRANSFERASE"/>
    <property type="match status" value="1"/>
</dbReference>
<dbReference type="PROSITE" id="PS50850">
    <property type="entry name" value="MFS"/>
    <property type="match status" value="1"/>
</dbReference>
<sequence length="475" mass="53011">MSIGGAKCDIFSMMLRKIPKNVFILGLVSFFNDLASEMIYPIVPIFLTSVLHTSIPIVGLIEGIAEAVASISKYVFGTVSDYFQKRKVFVVLGYSLGAISKLLIGLSYFWPLVLFSRVVDRLGKGLRTAPRDSILLENTTPQNKGFVFGFHRAFDSLGAVFGPLVALLVLYLVKEDVRLAFFIAFIPAFIAIILLIMFVTEKKKAVQREKQTFVKIRWKNLDYNLKVFLFISFLFSLGNSSDAFLLLYAKNLGLTTTLVVLAYVLYNVSQTVFATPAGLVADKVGAKKVFSAGLLVFSVVYFFFGFIQNSSWLWVLFPVYGIYIAATDGVSKSYISEFITKKESGTYFGAYYTLTAIGTFLASFVGGVLWSKVNPSATFYYGSILSFTACILFFILMPPSTSRLTFLQGIMIGSQGYDGKHSGILKKIWGSYLKTLVQLKSQTLKYKFILQNNYQRILSKSLSKKSDTDTTLIWI</sequence>
<comment type="caution">
    <text evidence="6">The sequence shown here is derived from an EMBL/GenBank/DDBJ whole genome shotgun (WGS) entry which is preliminary data.</text>
</comment>
<evidence type="ECO:0000259" key="5">
    <source>
        <dbReference type="PROSITE" id="PS50850"/>
    </source>
</evidence>
<evidence type="ECO:0000313" key="7">
    <source>
        <dbReference type="Proteomes" id="UP000034617"/>
    </source>
</evidence>
<keyword evidence="3 4" id="KW-0472">Membrane</keyword>
<dbReference type="Pfam" id="PF07690">
    <property type="entry name" value="MFS_1"/>
    <property type="match status" value="1"/>
</dbReference>
<feature type="transmembrane region" description="Helical" evidence="4">
    <location>
        <begin position="377"/>
        <end position="397"/>
    </location>
</feature>
<keyword evidence="2 4" id="KW-1133">Transmembrane helix</keyword>